<dbReference type="AlphaFoldDB" id="A0A670HZU5"/>
<dbReference type="Proteomes" id="UP000472272">
    <property type="component" value="Chromosome 1"/>
</dbReference>
<dbReference type="SUPFAM" id="SSF48726">
    <property type="entry name" value="Immunoglobulin"/>
    <property type="match status" value="2"/>
</dbReference>
<evidence type="ECO:0000313" key="5">
    <source>
        <dbReference type="Proteomes" id="UP000472272"/>
    </source>
</evidence>
<reference evidence="4 5" key="1">
    <citation type="journal article" date="2019" name="Proc. Natl. Acad. Sci. U.S.A.">
        <title>Regulatory changes in pterin and carotenoid genes underlie balanced color polymorphisms in the wall lizard.</title>
        <authorList>
            <person name="Andrade P."/>
            <person name="Pinho C."/>
            <person name="Perez I de Lanuza G."/>
            <person name="Afonso S."/>
            <person name="Brejcha J."/>
            <person name="Rubin C.J."/>
            <person name="Wallerman O."/>
            <person name="Pereira P."/>
            <person name="Sabatino S.J."/>
            <person name="Bellati A."/>
            <person name="Pellitteri-Rosa D."/>
            <person name="Bosakova Z."/>
            <person name="Bunikis I."/>
            <person name="Carretero M.A."/>
            <person name="Feiner N."/>
            <person name="Marsik P."/>
            <person name="Pauperio F."/>
            <person name="Salvi D."/>
            <person name="Soler L."/>
            <person name="While G.M."/>
            <person name="Uller T."/>
            <person name="Font E."/>
            <person name="Andersson L."/>
            <person name="Carneiro M."/>
        </authorList>
    </citation>
    <scope>NUCLEOTIDE SEQUENCE</scope>
</reference>
<dbReference type="InterPro" id="IPR003598">
    <property type="entry name" value="Ig_sub2"/>
</dbReference>
<evidence type="ECO:0000256" key="1">
    <source>
        <dbReference type="ARBA" id="ARBA00022729"/>
    </source>
</evidence>
<dbReference type="InterPro" id="IPR003599">
    <property type="entry name" value="Ig_sub"/>
</dbReference>
<keyword evidence="5" id="KW-1185">Reference proteome</keyword>
<sequence>MMSDTITLNINEPAPVFKIREVSKTVETAMSVNKCSLETEESALAEVTETETEIAEPPDKLVRPLPKYLEPYGFYRLHVCKVSISDAGTYKCVAENKAGIVETVCYLSVDPTVDIFSDETELKSAVNKKIHLECQVDEDRKVTVSWSKDGTRIPPGKDYKICFEDKIASLDIPLSKLKDSGTYACTAVNEAGSSSSSATVTIRGKEIVGLLNLVPFMSSYL</sequence>
<dbReference type="GeneTree" id="ENSGT00940000178614"/>
<dbReference type="SMART" id="SM00408">
    <property type="entry name" value="IGc2"/>
    <property type="match status" value="1"/>
</dbReference>
<dbReference type="PROSITE" id="PS50835">
    <property type="entry name" value="IG_LIKE"/>
    <property type="match status" value="1"/>
</dbReference>
<organism evidence="4 5">
    <name type="scientific">Podarcis muralis</name>
    <name type="common">Wall lizard</name>
    <name type="synonym">Lacerta muralis</name>
    <dbReference type="NCBI Taxonomy" id="64176"/>
    <lineage>
        <taxon>Eukaryota</taxon>
        <taxon>Metazoa</taxon>
        <taxon>Chordata</taxon>
        <taxon>Craniata</taxon>
        <taxon>Vertebrata</taxon>
        <taxon>Euteleostomi</taxon>
        <taxon>Lepidosauria</taxon>
        <taxon>Squamata</taxon>
        <taxon>Bifurcata</taxon>
        <taxon>Unidentata</taxon>
        <taxon>Episquamata</taxon>
        <taxon>Laterata</taxon>
        <taxon>Lacertibaenia</taxon>
        <taxon>Lacertidae</taxon>
        <taxon>Podarcis</taxon>
    </lineage>
</organism>
<dbReference type="SMART" id="SM00409">
    <property type="entry name" value="IG"/>
    <property type="match status" value="2"/>
</dbReference>
<dbReference type="PANTHER" id="PTHR45080:SF8">
    <property type="entry name" value="IG-LIKE DOMAIN-CONTAINING PROTEIN"/>
    <property type="match status" value="1"/>
</dbReference>
<dbReference type="Pfam" id="PF07679">
    <property type="entry name" value="I-set"/>
    <property type="match status" value="2"/>
</dbReference>
<reference evidence="4" key="3">
    <citation type="submission" date="2025-09" db="UniProtKB">
        <authorList>
            <consortium name="Ensembl"/>
        </authorList>
    </citation>
    <scope>IDENTIFICATION</scope>
</reference>
<feature type="domain" description="Ig-like" evidence="3">
    <location>
        <begin position="111"/>
        <end position="201"/>
    </location>
</feature>
<dbReference type="InterPro" id="IPR013098">
    <property type="entry name" value="Ig_I-set"/>
</dbReference>
<keyword evidence="2" id="KW-1015">Disulfide bond</keyword>
<accession>A0A670HZU5</accession>
<evidence type="ECO:0000259" key="3">
    <source>
        <dbReference type="PROSITE" id="PS50835"/>
    </source>
</evidence>
<keyword evidence="1" id="KW-0732">Signal</keyword>
<dbReference type="GO" id="GO:0007156">
    <property type="term" value="P:homophilic cell adhesion via plasma membrane adhesion molecules"/>
    <property type="evidence" value="ECO:0007669"/>
    <property type="project" value="TreeGrafter"/>
</dbReference>
<dbReference type="Ensembl" id="ENSPMRT00000004999.1">
    <property type="protein sequence ID" value="ENSPMRP00000004687.1"/>
    <property type="gene ID" value="ENSPMRG00000003213.1"/>
</dbReference>
<protein>
    <recommendedName>
        <fullName evidence="3">Ig-like domain-containing protein</fullName>
    </recommendedName>
</protein>
<dbReference type="InterPro" id="IPR036179">
    <property type="entry name" value="Ig-like_dom_sf"/>
</dbReference>
<dbReference type="FunFam" id="2.60.40.10:FF:000022">
    <property type="entry name" value="Cardiac titin"/>
    <property type="match status" value="1"/>
</dbReference>
<proteinExistence type="predicted"/>
<dbReference type="GO" id="GO:0005886">
    <property type="term" value="C:plasma membrane"/>
    <property type="evidence" value="ECO:0007669"/>
    <property type="project" value="TreeGrafter"/>
</dbReference>
<dbReference type="PANTHER" id="PTHR45080">
    <property type="entry name" value="CONTACTIN 5"/>
    <property type="match status" value="1"/>
</dbReference>
<dbReference type="CDD" id="cd00096">
    <property type="entry name" value="Ig"/>
    <property type="match status" value="1"/>
</dbReference>
<evidence type="ECO:0000256" key="2">
    <source>
        <dbReference type="ARBA" id="ARBA00023157"/>
    </source>
</evidence>
<dbReference type="Gene3D" id="2.60.40.10">
    <property type="entry name" value="Immunoglobulins"/>
    <property type="match status" value="2"/>
</dbReference>
<dbReference type="InterPro" id="IPR050958">
    <property type="entry name" value="Cell_Adh-Cytoskel_Orgn"/>
</dbReference>
<name>A0A670HZU5_PODMU</name>
<evidence type="ECO:0000313" key="4">
    <source>
        <dbReference type="Ensembl" id="ENSPMRP00000004687.1"/>
    </source>
</evidence>
<dbReference type="InterPro" id="IPR013783">
    <property type="entry name" value="Ig-like_fold"/>
</dbReference>
<reference evidence="4" key="2">
    <citation type="submission" date="2025-08" db="UniProtKB">
        <authorList>
            <consortium name="Ensembl"/>
        </authorList>
    </citation>
    <scope>IDENTIFICATION</scope>
</reference>
<dbReference type="InterPro" id="IPR007110">
    <property type="entry name" value="Ig-like_dom"/>
</dbReference>